<keyword evidence="5" id="KW-0547">Nucleotide-binding</keyword>
<dbReference type="GO" id="GO:0008234">
    <property type="term" value="F:cysteine-type peptidase activity"/>
    <property type="evidence" value="ECO:0007669"/>
    <property type="project" value="UniProtKB-KW"/>
</dbReference>
<keyword evidence="19" id="KW-1185">Reference proteome</keyword>
<dbReference type="CDD" id="cd18779">
    <property type="entry name" value="ABC_6TM_T1SS_like"/>
    <property type="match status" value="1"/>
</dbReference>
<proteinExistence type="inferred from homology"/>
<evidence type="ECO:0000313" key="16">
    <source>
        <dbReference type="EMBL" id="RAN94402.1"/>
    </source>
</evidence>
<keyword evidence="2" id="KW-0813">Transport</keyword>
<dbReference type="PANTHER" id="PTHR24221:SF606">
    <property type="entry name" value="COLICIN V SECRETION-PROCESSING ATP-BINDING PROTEIN"/>
    <property type="match status" value="1"/>
</dbReference>
<keyword evidence="6" id="KW-0645">Protease</keyword>
<dbReference type="FunFam" id="3.40.50.300:FF:000299">
    <property type="entry name" value="ABC transporter ATP-binding protein/permease"/>
    <property type="match status" value="1"/>
</dbReference>
<reference evidence="17 18" key="1">
    <citation type="submission" date="2016-06" db="EMBL/GenBank/DDBJ databases">
        <authorList>
            <person name="Kjaerup R.B."/>
            <person name="Dalgaard T.S."/>
            <person name="Juul-Madsen H.R."/>
        </authorList>
    </citation>
    <scope>NUCLEOTIDE SEQUENCE [LARGE SCALE GENOMIC DNA]</scope>
    <source>
        <strain evidence="17 18">DSM 44871</strain>
    </source>
</reference>
<dbReference type="Pfam" id="PF00664">
    <property type="entry name" value="ABC_membrane"/>
    <property type="match status" value="1"/>
</dbReference>
<comment type="similarity">
    <text evidence="10">Belongs to the ABC transporter superfamily. Lipid exporter (TC 3.A.1.106) family.</text>
</comment>
<dbReference type="EMBL" id="PXXW01000040">
    <property type="protein sequence ID" value="RAN94402.1"/>
    <property type="molecule type" value="Genomic_DNA"/>
</dbReference>
<feature type="domain" description="ABC transmembrane type-1" evidence="14">
    <location>
        <begin position="170"/>
        <end position="450"/>
    </location>
</feature>
<dbReference type="InterPro" id="IPR003593">
    <property type="entry name" value="AAA+_ATPase"/>
</dbReference>
<dbReference type="Gene3D" id="1.20.1560.10">
    <property type="entry name" value="ABC transporter type 1, transmembrane domain"/>
    <property type="match status" value="1"/>
</dbReference>
<dbReference type="Pfam" id="PF03412">
    <property type="entry name" value="Peptidase_C39"/>
    <property type="match status" value="1"/>
</dbReference>
<dbReference type="SMART" id="SM00382">
    <property type="entry name" value="AAA"/>
    <property type="match status" value="1"/>
</dbReference>
<keyword evidence="8 11" id="KW-1133">Transmembrane helix</keyword>
<dbReference type="AlphaFoldDB" id="A0A1C4WKU9"/>
<dbReference type="STRING" id="285676.GA0070561_2803"/>
<evidence type="ECO:0000256" key="12">
    <source>
        <dbReference type="SAM" id="SignalP"/>
    </source>
</evidence>
<dbReference type="EMBL" id="FMCR01000002">
    <property type="protein sequence ID" value="SCE96830.1"/>
    <property type="molecule type" value="Genomic_DNA"/>
</dbReference>
<dbReference type="SUPFAM" id="SSF52540">
    <property type="entry name" value="P-loop containing nucleoside triphosphate hydrolases"/>
    <property type="match status" value="1"/>
</dbReference>
<keyword evidence="3" id="KW-1003">Cell membrane</keyword>
<evidence type="ECO:0000256" key="11">
    <source>
        <dbReference type="SAM" id="Phobius"/>
    </source>
</evidence>
<evidence type="ECO:0000256" key="6">
    <source>
        <dbReference type="ARBA" id="ARBA00022807"/>
    </source>
</evidence>
<feature type="transmembrane region" description="Helical" evidence="11">
    <location>
        <begin position="208"/>
        <end position="233"/>
    </location>
</feature>
<dbReference type="GO" id="GO:0016887">
    <property type="term" value="F:ATP hydrolysis activity"/>
    <property type="evidence" value="ECO:0007669"/>
    <property type="project" value="InterPro"/>
</dbReference>
<dbReference type="InterPro" id="IPR027417">
    <property type="entry name" value="P-loop_NTPase"/>
</dbReference>
<keyword evidence="7" id="KW-0067">ATP-binding</keyword>
<keyword evidence="12" id="KW-0732">Signal</keyword>
<dbReference type="PROSITE" id="PS50893">
    <property type="entry name" value="ABC_TRANSPORTER_2"/>
    <property type="match status" value="1"/>
</dbReference>
<feature type="signal peptide" evidence="12">
    <location>
        <begin position="1"/>
        <end position="25"/>
    </location>
</feature>
<dbReference type="PROSITE" id="PS50929">
    <property type="entry name" value="ABC_TM1F"/>
    <property type="match status" value="1"/>
</dbReference>
<dbReference type="InterPro" id="IPR036640">
    <property type="entry name" value="ABC1_TM_sf"/>
</dbReference>
<dbReference type="Pfam" id="PF00005">
    <property type="entry name" value="ABC_tran"/>
    <property type="match status" value="1"/>
</dbReference>
<organism evidence="17 18">
    <name type="scientific">Micromonospora saelicesensis</name>
    <dbReference type="NCBI Taxonomy" id="285676"/>
    <lineage>
        <taxon>Bacteria</taxon>
        <taxon>Bacillati</taxon>
        <taxon>Actinomycetota</taxon>
        <taxon>Actinomycetes</taxon>
        <taxon>Micromonosporales</taxon>
        <taxon>Micromonosporaceae</taxon>
        <taxon>Micromonospora</taxon>
    </lineage>
</organism>
<feature type="domain" description="Peptidase C39" evidence="15">
    <location>
        <begin position="17"/>
        <end position="136"/>
    </location>
</feature>
<evidence type="ECO:0000256" key="8">
    <source>
        <dbReference type="ARBA" id="ARBA00022989"/>
    </source>
</evidence>
<dbReference type="GO" id="GO:0034040">
    <property type="term" value="F:ATPase-coupled lipid transmembrane transporter activity"/>
    <property type="evidence" value="ECO:0007669"/>
    <property type="project" value="TreeGrafter"/>
</dbReference>
<sequence>MTMSWLRPRRRVPIMLQMSATECGAACLAMVFSSYRRWTSVAECREQLGIGRDGATALQMTQLARRTGMRARGVSVDLDGLPQLRLPAIVHWNFRHYLVLERWDRRGAVVVDPGMGRRRMSREEFGEGFTGIAIELTPGEEFERRPSPGRLASLRFARSMLTFSRPLLGLVLVVSLLLQLAVLLPALITKFAVDTVIGKGQVDALTVLGLGMLLLLATQGVGTYARGAALNVLHARMDDTMMRRFFDHLLALPYSYFQLRSSGDLLMRMSSNTVIRDLVTSQTMSLVLDGLFVVVYIGMLLAFTPLYAWLVLGLGLLQLGAIVATYRAMRERTHRDIAAQAEEQNYAVEVLAGAETVKAMGAEQQVLGRWSGLFQTRQFASLHRRQLETGLEATLGVFRMGSPLLLLWVGAHQVVAGAMSLGTMLALNALAAAVLTPLMGLVNTARQLQTVGTHLERIRDVMDEAAEQDRSTSQPPGRISGQVTLTGVGMRYSANAAWAVRGVDLTIPPGAKVALVGRTGSGKTTLAKTIIGLYVPSEGEVRFDGRLLQDLDFRELRRWCGMVTQEPALFAGSVRDNISLGHPSATYDEVVLAAERAQIHDEIMAMPMAYETRLTEGGGGLSGGQRQRLALARALVHNPPLLLLDEATSHLDVVTERRVDEVLSALSCTRIVIAHRLSTVLNADLIGVMEEGSLVEQGTHDELIAHGRYYEALIRDQLQTARPL</sequence>
<name>A0A1C4WKU9_9ACTN</name>
<feature type="domain" description="ABC transporter" evidence="13">
    <location>
        <begin position="483"/>
        <end position="716"/>
    </location>
</feature>
<reference evidence="16 19" key="2">
    <citation type="submission" date="2018-03" db="EMBL/GenBank/DDBJ databases">
        <title>Genomic framework for the identification of Micromonospora saelicesensis and Micromonospora noduli.</title>
        <authorList>
            <person name="Riesco R."/>
            <person name="Trujillo M.E."/>
        </authorList>
    </citation>
    <scope>NUCLEOTIDE SEQUENCE [LARGE SCALE GENOMIC DNA]</scope>
    <source>
        <strain evidence="16 19">GAR05</strain>
    </source>
</reference>
<comment type="subcellular location">
    <subcellularLocation>
        <location evidence="1">Cell membrane</location>
        <topology evidence="1">Multi-pass membrane protein</topology>
    </subcellularLocation>
</comment>
<dbReference type="InterPro" id="IPR003439">
    <property type="entry name" value="ABC_transporter-like_ATP-bd"/>
</dbReference>
<dbReference type="Gene3D" id="3.40.50.300">
    <property type="entry name" value="P-loop containing nucleotide triphosphate hydrolases"/>
    <property type="match status" value="1"/>
</dbReference>
<evidence type="ECO:0000256" key="1">
    <source>
        <dbReference type="ARBA" id="ARBA00004651"/>
    </source>
</evidence>
<evidence type="ECO:0000256" key="5">
    <source>
        <dbReference type="ARBA" id="ARBA00022741"/>
    </source>
</evidence>
<evidence type="ECO:0000256" key="4">
    <source>
        <dbReference type="ARBA" id="ARBA00022692"/>
    </source>
</evidence>
<dbReference type="PANTHER" id="PTHR24221">
    <property type="entry name" value="ATP-BINDING CASSETTE SUB-FAMILY B"/>
    <property type="match status" value="1"/>
</dbReference>
<evidence type="ECO:0000259" key="14">
    <source>
        <dbReference type="PROSITE" id="PS50929"/>
    </source>
</evidence>
<dbReference type="PROSITE" id="PS50990">
    <property type="entry name" value="PEPTIDASE_C39"/>
    <property type="match status" value="1"/>
</dbReference>
<evidence type="ECO:0000313" key="18">
    <source>
        <dbReference type="Proteomes" id="UP000198864"/>
    </source>
</evidence>
<dbReference type="GO" id="GO:0005886">
    <property type="term" value="C:plasma membrane"/>
    <property type="evidence" value="ECO:0007669"/>
    <property type="project" value="UniProtKB-SubCell"/>
</dbReference>
<evidence type="ECO:0000313" key="17">
    <source>
        <dbReference type="EMBL" id="SCE96830.1"/>
    </source>
</evidence>
<dbReference type="Proteomes" id="UP000249334">
    <property type="component" value="Unassembled WGS sequence"/>
</dbReference>
<dbReference type="InterPro" id="IPR005074">
    <property type="entry name" value="Peptidase_C39"/>
</dbReference>
<keyword evidence="6" id="KW-0788">Thiol protease</keyword>
<dbReference type="Proteomes" id="UP000198864">
    <property type="component" value="Unassembled WGS sequence"/>
</dbReference>
<evidence type="ECO:0000256" key="2">
    <source>
        <dbReference type="ARBA" id="ARBA00022448"/>
    </source>
</evidence>
<dbReference type="InterPro" id="IPR011527">
    <property type="entry name" value="ABC1_TM_dom"/>
</dbReference>
<protein>
    <submittedName>
        <fullName evidence="17">ABC-type bacteriocin/lantibiotic exporter, contains an N-terminal double-glycine peptidase domain</fullName>
    </submittedName>
    <submittedName>
        <fullName evidence="16">Microcin-H47 secretion/processing ATP-b inding protein MchF</fullName>
    </submittedName>
</protein>
<evidence type="ECO:0000256" key="10">
    <source>
        <dbReference type="ARBA" id="ARBA00061644"/>
    </source>
</evidence>
<keyword evidence="9 11" id="KW-0472">Membrane</keyword>
<evidence type="ECO:0000259" key="15">
    <source>
        <dbReference type="PROSITE" id="PS50990"/>
    </source>
</evidence>
<evidence type="ECO:0000256" key="7">
    <source>
        <dbReference type="ARBA" id="ARBA00022840"/>
    </source>
</evidence>
<dbReference type="InterPro" id="IPR017871">
    <property type="entry name" value="ABC_transporter-like_CS"/>
</dbReference>
<feature type="transmembrane region" description="Helical" evidence="11">
    <location>
        <begin position="306"/>
        <end position="326"/>
    </location>
</feature>
<feature type="chain" id="PRO_5039706937" evidence="12">
    <location>
        <begin position="26"/>
        <end position="724"/>
    </location>
</feature>
<evidence type="ECO:0000256" key="3">
    <source>
        <dbReference type="ARBA" id="ARBA00022475"/>
    </source>
</evidence>
<keyword evidence="6" id="KW-0378">Hydrolase</keyword>
<evidence type="ECO:0000259" key="13">
    <source>
        <dbReference type="PROSITE" id="PS50893"/>
    </source>
</evidence>
<keyword evidence="4 11" id="KW-0812">Transmembrane</keyword>
<dbReference type="GO" id="GO:0005524">
    <property type="term" value="F:ATP binding"/>
    <property type="evidence" value="ECO:0007669"/>
    <property type="project" value="UniProtKB-KW"/>
</dbReference>
<feature type="transmembrane region" description="Helical" evidence="11">
    <location>
        <begin position="278"/>
        <end position="300"/>
    </location>
</feature>
<gene>
    <name evidence="17" type="ORF">GA0070561_2803</name>
    <name evidence="16" type="ORF">GAR05_04924</name>
</gene>
<dbReference type="InterPro" id="IPR039421">
    <property type="entry name" value="Type_1_exporter"/>
</dbReference>
<evidence type="ECO:0000313" key="19">
    <source>
        <dbReference type="Proteomes" id="UP000249334"/>
    </source>
</evidence>
<dbReference type="GO" id="GO:0006508">
    <property type="term" value="P:proteolysis"/>
    <property type="evidence" value="ECO:0007669"/>
    <property type="project" value="InterPro"/>
</dbReference>
<dbReference type="RefSeq" id="WP_091399730.1">
    <property type="nucleotide sequence ID" value="NZ_CP192017.1"/>
</dbReference>
<dbReference type="SUPFAM" id="SSF90123">
    <property type="entry name" value="ABC transporter transmembrane region"/>
    <property type="match status" value="1"/>
</dbReference>
<dbReference type="GO" id="GO:0140359">
    <property type="term" value="F:ABC-type transporter activity"/>
    <property type="evidence" value="ECO:0007669"/>
    <property type="project" value="InterPro"/>
</dbReference>
<accession>A0A1C4WKU9</accession>
<feature type="transmembrane region" description="Helical" evidence="11">
    <location>
        <begin position="167"/>
        <end position="188"/>
    </location>
</feature>
<dbReference type="Gene3D" id="3.90.70.10">
    <property type="entry name" value="Cysteine proteinases"/>
    <property type="match status" value="1"/>
</dbReference>
<evidence type="ECO:0000256" key="9">
    <source>
        <dbReference type="ARBA" id="ARBA00023136"/>
    </source>
</evidence>
<dbReference type="PROSITE" id="PS00211">
    <property type="entry name" value="ABC_TRANSPORTER_1"/>
    <property type="match status" value="1"/>
</dbReference>